<keyword evidence="12" id="KW-0472">Membrane</keyword>
<evidence type="ECO:0000256" key="12">
    <source>
        <dbReference type="ARBA" id="ARBA00023136"/>
    </source>
</evidence>
<evidence type="ECO:0000256" key="10">
    <source>
        <dbReference type="ARBA" id="ARBA00023004"/>
    </source>
</evidence>
<comment type="subcellular location">
    <subcellularLocation>
        <location evidence="3">Endoplasmic reticulum membrane</location>
        <topology evidence="3">Peripheral membrane protein</topology>
    </subcellularLocation>
    <subcellularLocation>
        <location evidence="2">Microsome membrane</location>
        <topology evidence="2">Peripheral membrane protein</topology>
    </subcellularLocation>
</comment>
<sequence length="527" mass="60347">MILECFVGVLCFVLYYYFKFRRAWHFWKQQNVEYVKPVFPFGSSPVMNWSMVLNPTTNFNQGAYEQAKALGFPKFFGLYIFANPVMAICDPEMAKQIMVKDFDHFVDRQGDAAVEFLRTSHFVDKLWLQQLPSLQGEEWKKSRNTFTPIFTAGKLKGMMQFIHEVTKNLVKSIGQEVALDQPFDLKVKYSKFSMDTIASCAFGVNAKSFEDKNSKFAKNAREFFRNTPKDMWKVLIAAIVPGGKFVMEKLSIPIQKYEQTMFFYEIVKETVNHRMQTKFRRNDLVDLMIDAMKEDSESDTNPNQIHDNARKSLDEITLVATALVILIAGYDTTAQTLAITSFYLARNPDIQDKLYQEIVDVSGELDVDSYPDYNLIQSLPYMDMVLHETLRINPALGLITRACTKDYIVPGTSIPLKRGDDVHIYVSAIHKNREIYPDPDQYDPERFSAQAKANRHPYAFLGFGHGPRACIGMRFALLEAKLALFGVLRSYKFVTCADTVESFTLEPSAMLAAPKEPLLVKVEARLK</sequence>
<dbReference type="InterPro" id="IPR017972">
    <property type="entry name" value="Cyt_P450_CS"/>
</dbReference>
<dbReference type="PANTHER" id="PTHR24292:SF54">
    <property type="entry name" value="CYP9F3-RELATED"/>
    <property type="match status" value="1"/>
</dbReference>
<comment type="cofactor">
    <cofactor evidence="1 13">
        <name>heme</name>
        <dbReference type="ChEBI" id="CHEBI:30413"/>
    </cofactor>
</comment>
<keyword evidence="11 14" id="KW-0503">Monooxygenase</keyword>
<evidence type="ECO:0000256" key="3">
    <source>
        <dbReference type="ARBA" id="ARBA00004406"/>
    </source>
</evidence>
<evidence type="ECO:0000256" key="2">
    <source>
        <dbReference type="ARBA" id="ARBA00004174"/>
    </source>
</evidence>
<gene>
    <name evidence="15" type="primary">CYP3026A2</name>
</gene>
<dbReference type="GO" id="GO:0005506">
    <property type="term" value="F:iron ion binding"/>
    <property type="evidence" value="ECO:0007669"/>
    <property type="project" value="InterPro"/>
</dbReference>
<dbReference type="SUPFAM" id="SSF48264">
    <property type="entry name" value="Cytochrome P450"/>
    <property type="match status" value="1"/>
</dbReference>
<reference evidence="15" key="1">
    <citation type="submission" date="2013-09" db="EMBL/GenBank/DDBJ databases">
        <authorList>
            <person name="Lee J.-S."/>
        </authorList>
    </citation>
    <scope>NUCLEOTIDE SEQUENCE</scope>
</reference>
<keyword evidence="8" id="KW-0492">Microsome</keyword>
<organism evidence="15">
    <name type="scientific">Tigriopus japonicus</name>
    <name type="common">Copepod</name>
    <dbReference type="NCBI Taxonomy" id="158387"/>
    <lineage>
        <taxon>Eukaryota</taxon>
        <taxon>Metazoa</taxon>
        <taxon>Ecdysozoa</taxon>
        <taxon>Arthropoda</taxon>
        <taxon>Crustacea</taxon>
        <taxon>Multicrustacea</taxon>
        <taxon>Hexanauplia</taxon>
        <taxon>Copepoda</taxon>
        <taxon>Harpacticoida</taxon>
        <taxon>Harpacticidae</taxon>
        <taxon>Tigriopus</taxon>
    </lineage>
</organism>
<keyword evidence="7" id="KW-0256">Endoplasmic reticulum</keyword>
<evidence type="ECO:0000256" key="9">
    <source>
        <dbReference type="ARBA" id="ARBA00023002"/>
    </source>
</evidence>
<keyword evidence="6 13" id="KW-0479">Metal-binding</keyword>
<dbReference type="Gene3D" id="1.10.630.10">
    <property type="entry name" value="Cytochrome P450"/>
    <property type="match status" value="1"/>
</dbReference>
<keyword evidence="10 13" id="KW-0408">Iron</keyword>
<evidence type="ECO:0000256" key="11">
    <source>
        <dbReference type="ARBA" id="ARBA00023033"/>
    </source>
</evidence>
<keyword evidence="9 14" id="KW-0560">Oxidoreductase</keyword>
<dbReference type="FunFam" id="1.10.630.10:FF:000042">
    <property type="entry name" value="Cytochrome P450"/>
    <property type="match status" value="1"/>
</dbReference>
<name>A0A088DJV9_TIGJA</name>
<dbReference type="PRINTS" id="PR00463">
    <property type="entry name" value="EP450I"/>
</dbReference>
<dbReference type="PANTHER" id="PTHR24292">
    <property type="entry name" value="CYTOCHROME P450"/>
    <property type="match status" value="1"/>
</dbReference>
<keyword evidence="5 13" id="KW-0349">Heme</keyword>
<protein>
    <submittedName>
        <fullName evidence="15">Cytochrome P450 CYP3026A2</fullName>
    </submittedName>
</protein>
<dbReference type="InterPro" id="IPR002401">
    <property type="entry name" value="Cyt_P450_E_grp-I"/>
</dbReference>
<evidence type="ECO:0000313" key="15">
    <source>
        <dbReference type="EMBL" id="AIL94163.1"/>
    </source>
</evidence>
<dbReference type="GO" id="GO:0020037">
    <property type="term" value="F:heme binding"/>
    <property type="evidence" value="ECO:0007669"/>
    <property type="project" value="InterPro"/>
</dbReference>
<dbReference type="GO" id="GO:0005789">
    <property type="term" value="C:endoplasmic reticulum membrane"/>
    <property type="evidence" value="ECO:0007669"/>
    <property type="project" value="UniProtKB-SubCell"/>
</dbReference>
<dbReference type="Pfam" id="PF00067">
    <property type="entry name" value="p450"/>
    <property type="match status" value="1"/>
</dbReference>
<accession>A0A088DJV9</accession>
<dbReference type="PROSITE" id="PS00086">
    <property type="entry name" value="CYTOCHROME_P450"/>
    <property type="match status" value="1"/>
</dbReference>
<evidence type="ECO:0000256" key="7">
    <source>
        <dbReference type="ARBA" id="ARBA00022824"/>
    </source>
</evidence>
<dbReference type="EMBL" id="KF640009">
    <property type="protein sequence ID" value="AIL94163.1"/>
    <property type="molecule type" value="mRNA"/>
</dbReference>
<reference evidence="15" key="2">
    <citation type="journal article" date="2014" name="Aquat. Toxicol.">
        <title>Crude oil exposure results in oxidative stress-mediated dysfunctional development and reproduction in the copepod Tigriopus japonicus and modulates expression of cytochrome P450 (CYP) genes.</title>
        <authorList>
            <person name="Han J."/>
            <person name="Won E.J."/>
            <person name="Hwang D.S."/>
            <person name="Shin K.H."/>
            <person name="Lee Y.S."/>
            <person name="Leung K.M."/>
            <person name="Lee S.J."/>
            <person name="Lee J.S."/>
        </authorList>
    </citation>
    <scope>NUCLEOTIDE SEQUENCE</scope>
</reference>
<dbReference type="InterPro" id="IPR001128">
    <property type="entry name" value="Cyt_P450"/>
</dbReference>
<dbReference type="CDD" id="cd11055">
    <property type="entry name" value="CYP3A-like"/>
    <property type="match status" value="1"/>
</dbReference>
<dbReference type="InterPro" id="IPR036396">
    <property type="entry name" value="Cyt_P450_sf"/>
</dbReference>
<dbReference type="AlphaFoldDB" id="A0A088DJV9"/>
<dbReference type="GO" id="GO:0016705">
    <property type="term" value="F:oxidoreductase activity, acting on paired donors, with incorporation or reduction of molecular oxygen"/>
    <property type="evidence" value="ECO:0007669"/>
    <property type="project" value="InterPro"/>
</dbReference>
<evidence type="ECO:0000256" key="6">
    <source>
        <dbReference type="ARBA" id="ARBA00022723"/>
    </source>
</evidence>
<comment type="similarity">
    <text evidence="4 14">Belongs to the cytochrome P450 family.</text>
</comment>
<evidence type="ECO:0000256" key="1">
    <source>
        <dbReference type="ARBA" id="ARBA00001971"/>
    </source>
</evidence>
<dbReference type="InterPro" id="IPR050476">
    <property type="entry name" value="Insect_CytP450_Detox"/>
</dbReference>
<evidence type="ECO:0000256" key="4">
    <source>
        <dbReference type="ARBA" id="ARBA00010617"/>
    </source>
</evidence>
<evidence type="ECO:0000256" key="14">
    <source>
        <dbReference type="RuleBase" id="RU000461"/>
    </source>
</evidence>
<evidence type="ECO:0000256" key="13">
    <source>
        <dbReference type="PIRSR" id="PIRSR602401-1"/>
    </source>
</evidence>
<dbReference type="GO" id="GO:0004497">
    <property type="term" value="F:monooxygenase activity"/>
    <property type="evidence" value="ECO:0007669"/>
    <property type="project" value="UniProtKB-KW"/>
</dbReference>
<proteinExistence type="evidence at transcript level"/>
<evidence type="ECO:0000256" key="8">
    <source>
        <dbReference type="ARBA" id="ARBA00022848"/>
    </source>
</evidence>
<feature type="binding site" description="axial binding residue" evidence="13">
    <location>
        <position position="470"/>
    </location>
    <ligand>
        <name>heme</name>
        <dbReference type="ChEBI" id="CHEBI:30413"/>
    </ligand>
    <ligandPart>
        <name>Fe</name>
        <dbReference type="ChEBI" id="CHEBI:18248"/>
    </ligandPart>
</feature>
<evidence type="ECO:0000256" key="5">
    <source>
        <dbReference type="ARBA" id="ARBA00022617"/>
    </source>
</evidence>
<dbReference type="PRINTS" id="PR00385">
    <property type="entry name" value="P450"/>
</dbReference>